<proteinExistence type="predicted"/>
<gene>
    <name evidence="1" type="ORF">BDK92_1694</name>
</gene>
<dbReference type="Proteomes" id="UP000277671">
    <property type="component" value="Unassembled WGS sequence"/>
</dbReference>
<evidence type="ECO:0000313" key="2">
    <source>
        <dbReference type="Proteomes" id="UP000277671"/>
    </source>
</evidence>
<dbReference type="RefSeq" id="WP_246016899.1">
    <property type="nucleotide sequence ID" value="NZ_RBKT01000001.1"/>
</dbReference>
<protein>
    <recommendedName>
        <fullName evidence="3">Alpha/beta hydrolase</fullName>
    </recommendedName>
</protein>
<dbReference type="Gene3D" id="3.40.50.1820">
    <property type="entry name" value="alpha/beta hydrolase"/>
    <property type="match status" value="1"/>
</dbReference>
<evidence type="ECO:0000313" key="1">
    <source>
        <dbReference type="EMBL" id="RKR87418.1"/>
    </source>
</evidence>
<dbReference type="InterPro" id="IPR029058">
    <property type="entry name" value="AB_hydrolase_fold"/>
</dbReference>
<reference evidence="1 2" key="1">
    <citation type="submission" date="2018-10" db="EMBL/GenBank/DDBJ databases">
        <title>Sequencing the genomes of 1000 actinobacteria strains.</title>
        <authorList>
            <person name="Klenk H.-P."/>
        </authorList>
    </citation>
    <scope>NUCLEOTIDE SEQUENCE [LARGE SCALE GENOMIC DNA]</scope>
    <source>
        <strain evidence="1 2">DSM 45175</strain>
    </source>
</reference>
<sequence>MTESTTKRNAVVIPGGQFGPYVPLLMYAADAAEVRGAAIRAISWPGPEQPMEVPPDDRQGWVTARVAPVLDGLETRTAPPDELTAPPPDGLPLLIGKSFGTYATALAADRGLPAVWLTPLLVHEPVVAALRRATAPALLIGGTADPTWDSRLARQLSPYVLEVTDADHGMYLPGPLAGSAAVLGRVATAVEEFLDNTLWR</sequence>
<dbReference type="SUPFAM" id="SSF53474">
    <property type="entry name" value="alpha/beta-Hydrolases"/>
    <property type="match status" value="1"/>
</dbReference>
<name>A0A495JFT7_9ACTN</name>
<evidence type="ECO:0008006" key="3">
    <source>
        <dbReference type="Google" id="ProtNLM"/>
    </source>
</evidence>
<dbReference type="EMBL" id="RBKT01000001">
    <property type="protein sequence ID" value="RKR87418.1"/>
    <property type="molecule type" value="Genomic_DNA"/>
</dbReference>
<accession>A0A495JFT7</accession>
<dbReference type="AlphaFoldDB" id="A0A495JFT7"/>
<keyword evidence="2" id="KW-1185">Reference proteome</keyword>
<organism evidence="1 2">
    <name type="scientific">Micromonospora pisi</name>
    <dbReference type="NCBI Taxonomy" id="589240"/>
    <lineage>
        <taxon>Bacteria</taxon>
        <taxon>Bacillati</taxon>
        <taxon>Actinomycetota</taxon>
        <taxon>Actinomycetes</taxon>
        <taxon>Micromonosporales</taxon>
        <taxon>Micromonosporaceae</taxon>
        <taxon>Micromonospora</taxon>
    </lineage>
</organism>
<comment type="caution">
    <text evidence="1">The sequence shown here is derived from an EMBL/GenBank/DDBJ whole genome shotgun (WGS) entry which is preliminary data.</text>
</comment>